<sequence>MTAAELREEAEGRPVDAVDPDYPVTPVPASARRGVVSISVVLIGFTVFAPTLMAGASIGAAFRFSEFLAVLLVGSLVLGAYVAAIGFLGARTGLTTVVMSRYTFGTAGSKLVSVLLGGTQIGWYGVAVGSIGQMTALAFGWQSAWAPALVMIAVSALMMLTALYGYEGMYWVSLISTPLILVLAFWITALALREVGGWKGLFDLAPTATMTWAAAVTTVVGTFASAGTQAANWTRFARRGRDAVIACAMGFVIGNGLMVFFGAVSALAFGEGDFTTLLLGMGMIGWGLFFLFGNLWKSNADAAYAFGVAGAEIANARRKGPFIIGGVAIGTVLALAGVEGHIVGYLSLIGILIPPVGGVLIGDWIARWRAGQPALSTLTEKVRWQALVPYVAGCVVAWVSNEHGIGIAPLNGIVVALVGAWGLGVRATRRSLTSV</sequence>
<reference evidence="7" key="1">
    <citation type="journal article" date="2021" name="PeerJ">
        <title>Extensive microbial diversity within the chicken gut microbiome revealed by metagenomics and culture.</title>
        <authorList>
            <person name="Gilroy R."/>
            <person name="Ravi A."/>
            <person name="Getino M."/>
            <person name="Pursley I."/>
            <person name="Horton D.L."/>
            <person name="Alikhan N.F."/>
            <person name="Baker D."/>
            <person name="Gharbi K."/>
            <person name="Hall N."/>
            <person name="Watson M."/>
            <person name="Adriaenssens E.M."/>
            <person name="Foster-Nyarko E."/>
            <person name="Jarju S."/>
            <person name="Secka A."/>
            <person name="Antonio M."/>
            <person name="Oren A."/>
            <person name="Chaudhuri R.R."/>
            <person name="La Ragione R."/>
            <person name="Hildebrand F."/>
            <person name="Pallen M.J."/>
        </authorList>
    </citation>
    <scope>NUCLEOTIDE SEQUENCE</scope>
    <source>
        <strain evidence="7">CHK130-7132</strain>
    </source>
</reference>
<feature type="transmembrane region" description="Helical" evidence="6">
    <location>
        <begin position="212"/>
        <end position="231"/>
    </location>
</feature>
<dbReference type="EMBL" id="DWWC01000096">
    <property type="protein sequence ID" value="HJC68971.1"/>
    <property type="molecule type" value="Genomic_DNA"/>
</dbReference>
<dbReference type="GO" id="GO:0005886">
    <property type="term" value="C:plasma membrane"/>
    <property type="evidence" value="ECO:0007669"/>
    <property type="project" value="TreeGrafter"/>
</dbReference>
<dbReference type="NCBIfam" id="NF008241">
    <property type="entry name" value="PRK11017.1"/>
    <property type="match status" value="1"/>
</dbReference>
<dbReference type="PANTHER" id="PTHR30569">
    <property type="entry name" value="CYTOSINE TRANSPORTER CODB"/>
    <property type="match status" value="1"/>
</dbReference>
<proteinExistence type="inferred from homology"/>
<evidence type="ECO:0000256" key="4">
    <source>
        <dbReference type="ARBA" id="ARBA00022989"/>
    </source>
</evidence>
<comment type="similarity">
    <text evidence="2">Belongs to the purine-cytosine permease (2.A.39) family.</text>
</comment>
<evidence type="ECO:0000256" key="6">
    <source>
        <dbReference type="SAM" id="Phobius"/>
    </source>
</evidence>
<keyword evidence="3 6" id="KW-0812">Transmembrane</keyword>
<comment type="caution">
    <text evidence="7">The sequence shown here is derived from an EMBL/GenBank/DDBJ whole genome shotgun (WGS) entry which is preliminary data.</text>
</comment>
<organism evidence="7 8">
    <name type="scientific">Candidatus Brachybacterium intestinipullorum</name>
    <dbReference type="NCBI Taxonomy" id="2838512"/>
    <lineage>
        <taxon>Bacteria</taxon>
        <taxon>Bacillati</taxon>
        <taxon>Actinomycetota</taxon>
        <taxon>Actinomycetes</taxon>
        <taxon>Micrococcales</taxon>
        <taxon>Dermabacteraceae</taxon>
        <taxon>Brachybacterium</taxon>
    </lineage>
</organism>
<evidence type="ECO:0000313" key="7">
    <source>
        <dbReference type="EMBL" id="HJC68971.1"/>
    </source>
</evidence>
<feature type="transmembrane region" description="Helical" evidence="6">
    <location>
        <begin position="171"/>
        <end position="192"/>
    </location>
</feature>
<feature type="transmembrane region" description="Helical" evidence="6">
    <location>
        <begin position="144"/>
        <end position="164"/>
    </location>
</feature>
<dbReference type="AlphaFoldDB" id="A0A9D2PYF6"/>
<evidence type="ECO:0000256" key="3">
    <source>
        <dbReference type="ARBA" id="ARBA00022692"/>
    </source>
</evidence>
<feature type="transmembrane region" description="Helical" evidence="6">
    <location>
        <begin position="405"/>
        <end position="425"/>
    </location>
</feature>
<feature type="transmembrane region" description="Helical" evidence="6">
    <location>
        <begin position="111"/>
        <end position="132"/>
    </location>
</feature>
<dbReference type="InterPro" id="IPR030191">
    <property type="entry name" value="CodB"/>
</dbReference>
<feature type="transmembrane region" description="Helical" evidence="6">
    <location>
        <begin position="243"/>
        <end position="268"/>
    </location>
</feature>
<comment type="subcellular location">
    <subcellularLocation>
        <location evidence="1">Membrane</location>
        <topology evidence="1">Multi-pass membrane protein</topology>
    </subcellularLocation>
</comment>
<keyword evidence="5 6" id="KW-0472">Membrane</keyword>
<evidence type="ECO:0000256" key="2">
    <source>
        <dbReference type="ARBA" id="ARBA00008974"/>
    </source>
</evidence>
<feature type="transmembrane region" description="Helical" evidence="6">
    <location>
        <begin position="40"/>
        <end position="62"/>
    </location>
</feature>
<protein>
    <submittedName>
        <fullName evidence="7">Cytosine permease</fullName>
    </submittedName>
</protein>
<evidence type="ECO:0000256" key="5">
    <source>
        <dbReference type="ARBA" id="ARBA00023136"/>
    </source>
</evidence>
<evidence type="ECO:0000256" key="1">
    <source>
        <dbReference type="ARBA" id="ARBA00004141"/>
    </source>
</evidence>
<dbReference type="InterPro" id="IPR001248">
    <property type="entry name" value="Pur-cyt_permease"/>
</dbReference>
<keyword evidence="4 6" id="KW-1133">Transmembrane helix</keyword>
<evidence type="ECO:0000313" key="8">
    <source>
        <dbReference type="Proteomes" id="UP000823854"/>
    </source>
</evidence>
<gene>
    <name evidence="7" type="primary">codB</name>
    <name evidence="7" type="ORF">H9932_04730</name>
</gene>
<dbReference type="PANTHER" id="PTHR30569:SF0">
    <property type="entry name" value="CYTOSINE PERMEASE"/>
    <property type="match status" value="1"/>
</dbReference>
<name>A0A9D2PYF6_9MICO</name>
<dbReference type="CDD" id="cd11484">
    <property type="entry name" value="SLC-NCS1sbd_CobB-like"/>
    <property type="match status" value="1"/>
</dbReference>
<dbReference type="Pfam" id="PF02133">
    <property type="entry name" value="Transp_cyt_pur"/>
    <property type="match status" value="1"/>
</dbReference>
<reference evidence="7" key="2">
    <citation type="submission" date="2021-04" db="EMBL/GenBank/DDBJ databases">
        <authorList>
            <person name="Gilroy R."/>
        </authorList>
    </citation>
    <scope>NUCLEOTIDE SEQUENCE</scope>
    <source>
        <strain evidence="7">CHK130-7132</strain>
    </source>
</reference>
<feature type="transmembrane region" description="Helical" evidence="6">
    <location>
        <begin position="382"/>
        <end position="399"/>
    </location>
</feature>
<accession>A0A9D2PYF6</accession>
<dbReference type="Proteomes" id="UP000823854">
    <property type="component" value="Unassembled WGS sequence"/>
</dbReference>
<feature type="transmembrane region" description="Helical" evidence="6">
    <location>
        <begin position="68"/>
        <end position="90"/>
    </location>
</feature>
<feature type="transmembrane region" description="Helical" evidence="6">
    <location>
        <begin position="274"/>
        <end position="296"/>
    </location>
</feature>
<dbReference type="Gene3D" id="1.10.4160.10">
    <property type="entry name" value="Hydantoin permease"/>
    <property type="match status" value="1"/>
</dbReference>
<feature type="transmembrane region" description="Helical" evidence="6">
    <location>
        <begin position="320"/>
        <end position="336"/>
    </location>
</feature>
<dbReference type="GO" id="GO:0015209">
    <property type="term" value="F:cytosine transmembrane transporter activity"/>
    <property type="evidence" value="ECO:0007669"/>
    <property type="project" value="InterPro"/>
</dbReference>
<feature type="transmembrane region" description="Helical" evidence="6">
    <location>
        <begin position="342"/>
        <end position="361"/>
    </location>
</feature>